<name>A0A0S4TI86_CRYHO</name>
<accession>A0A0S4TI86</accession>
<sequence length="1055" mass="119225">MGLSGSSSAENCGVGNVKLRCDGKSRKESISAGNGGPSRIVSFYEELNEYLDLEFLAEDIEESNILSELGESLKRGKSHDASLVSVLNENIREEIKPELMRSGTYNIGSKAFGCECGRSSSGRSGRKLRNFLSSELCIQIPDDEHKKLFQGGIAGGNRVIVGKDDLIDTAMRYICDTEKNTCLPLFPSSLYTSNITCNSWYSLTGFLENGISFEVPEGVEAISLMGYSFSVEDSDIRRSANLHTLSLLENLRLVLREKKIAKFTIIKPQVWFKRTEESLSQLEEENLTKTSVVSTNKDLHDEQQGRFYFQGIIYCSILTGTVSLVEGKTGIEVWWSFEGSVSSLPNEAIKLPLVASLDIGISKLENWLFNETVQHPETWVPFFVPQKKLGNSTPIWVHKLEKLLLNAQILWKCQYLIKSLNTYNSCLLALAGTNSIEQDYKTGASLVLSKFINEDHITIYTVCFSELISQFESWRVNHRITSDYCMEMMSLVCLSSLLTSESLLKTMLGLKEFGFELKLAISTQEESPFTGTKATEDILTGRFTSVISKILLLRGLSLRSLLNYNTREFLAQHLRSKIQSLQTNGSEKVNLKESFNQILDIFEKDQVFENAIQTFITGLHLANHLLLERSSSLVVRETILSAMLFFAEMDRNITFAKMIGKKLLTDKLKVAEGEAVKDISWKEISGIDILFNLDKISGSVDALSCQIEEEAIPLFVVFDESMITENNLLLSQRLERVFESIQIQVHVLRVRLSPAFINFLLPKAVDEVKEELYFLRKGAFSRFQDNKENNGGMIFENCCQSRSYTDSNNNSYLQETETFRSGIDSVQKRITEKEQETQQMISPSFSNEDNSPKKELKKTSISSMIFSVAKSLISRERSIGFAGIQCCNTDRTDFRNLLDLADSNSIGGGIYNPPTWSISERNINQKIPTEKSNYMISHKKTDKLEELIFDWIKLRCWNFTDSDLRWIDGCKYIGGGEFETTLMQLSPDLNIAGVAKRILQEVDHSEVRQSLRHITFDQSSPLILVRNHVFPYGELLLPNPQVSKLINAVRSCSFR</sequence>
<dbReference type="EMBL" id="JTAI01000003">
    <property type="protein sequence ID" value="PPS95955.1"/>
    <property type="molecule type" value="Genomic_DNA"/>
</dbReference>
<reference evidence="3 4" key="1">
    <citation type="submission" date="2014-11" db="EMBL/GenBank/DDBJ databases">
        <title>Comparative genomic analysis of Cryptosporidium hominis reveals occurrence of genetic recombination in virulent subtypes.</title>
        <authorList>
            <person name="Guo Y."/>
            <person name="Tang K."/>
            <person name="Frace M."/>
            <person name="Li N."/>
            <person name="Roellig D.M."/>
            <person name="Sammons S."/>
            <person name="Knipe K."/>
            <person name="Rowe L."/>
            <person name="Feng Y."/>
            <person name="Xiao L."/>
        </authorList>
    </citation>
    <scope>NUCLEOTIDE SEQUENCE [LARGE SCALE GENOMIC DNA]</scope>
    <source>
        <strain evidence="3">30976</strain>
    </source>
</reference>
<proteinExistence type="predicted"/>
<feature type="compositionally biased region" description="Polar residues" evidence="1">
    <location>
        <begin position="837"/>
        <end position="849"/>
    </location>
</feature>
<dbReference type="VEuPathDB" id="CryptoDB:GY17_00003292"/>
<dbReference type="Proteomes" id="UP000199752">
    <property type="component" value="Chromosome 7"/>
</dbReference>
<evidence type="ECO:0000313" key="2">
    <source>
        <dbReference type="EMBL" id="CUV07034.1"/>
    </source>
</evidence>
<reference evidence="2" key="2">
    <citation type="submission" date="2015-08" db="EMBL/GenBank/DDBJ databases">
        <authorList>
            <person name="Babu N.S."/>
            <person name="Beckwith C.J."/>
            <person name="Beseler K.G."/>
            <person name="Brison A."/>
            <person name="Carone J.V."/>
            <person name="Caskin T.P."/>
            <person name="Diamond M."/>
            <person name="Durham M.E."/>
            <person name="Foxe J.M."/>
            <person name="Go M."/>
            <person name="Henderson B.A."/>
            <person name="Jones I.B."/>
            <person name="McGettigan J.A."/>
            <person name="Micheletti S.J."/>
            <person name="Nasrallah M.E."/>
            <person name="Ortiz D."/>
            <person name="Piller C.R."/>
            <person name="Privatt S.R."/>
            <person name="Schneider S.L."/>
            <person name="Sharp S."/>
            <person name="Smith T.C."/>
            <person name="Stanton J.D."/>
            <person name="Ullery H.E."/>
            <person name="Wilson R.J."/>
            <person name="Serrano M.G."/>
            <person name="Buck G."/>
            <person name="Lee V."/>
            <person name="Wang Y."/>
            <person name="Carvalho R."/>
            <person name="Voegtly L."/>
            <person name="Shi R."/>
            <person name="Duckworth R."/>
            <person name="Johnson A."/>
            <person name="Loviza R."/>
            <person name="Walstead R."/>
            <person name="Shah Z."/>
            <person name="Kiflezghi M."/>
            <person name="Wade K."/>
            <person name="Ball S.L."/>
            <person name="Bradley K.W."/>
            <person name="Asai D.J."/>
            <person name="Bowman C.A."/>
            <person name="Russell D.A."/>
            <person name="Pope W.H."/>
            <person name="Jacobs-Sera D."/>
            <person name="Hendrix R.W."/>
            <person name="Hatfull G.F."/>
        </authorList>
    </citation>
    <scope>NUCLEOTIDE SEQUENCE [LARGE SCALE GENOMIC DNA]</scope>
</reference>
<reference evidence="3 4" key="3">
    <citation type="submission" date="2017-10" db="EMBL/GenBank/DDBJ databases">
        <title>Consistent, comparative and evidence-based genome annotation and re-annotation for the closely-related species, Cryptosporidium parvum, C. hominis and C. tyzzeri.</title>
        <authorList>
            <person name="Baptista R.P."/>
            <person name="Li Y."/>
            <person name="Sateriale A."/>
            <person name="Striepen B."/>
            <person name="Kissinger J.C."/>
        </authorList>
    </citation>
    <scope>NUCLEOTIDE SEQUENCE [LARGE SCALE GENOMIC DNA]</scope>
    <source>
        <strain evidence="3">30976</strain>
    </source>
</reference>
<dbReference type="VEuPathDB" id="CryptoDB:ChTU502y2012_407g0295"/>
<protein>
    <submittedName>
        <fullName evidence="2">Uncharacterized protein</fullName>
    </submittedName>
</protein>
<organism evidence="2">
    <name type="scientific">Cryptosporidium hominis</name>
    <dbReference type="NCBI Taxonomy" id="237895"/>
    <lineage>
        <taxon>Eukaryota</taxon>
        <taxon>Sar</taxon>
        <taxon>Alveolata</taxon>
        <taxon>Apicomplexa</taxon>
        <taxon>Conoidasida</taxon>
        <taxon>Coccidia</taxon>
        <taxon>Eucoccidiorida</taxon>
        <taxon>Eimeriorina</taxon>
        <taxon>Cryptosporidiidae</taxon>
        <taxon>Cryptosporidium</taxon>
    </lineage>
</organism>
<dbReference type="VEuPathDB" id="CryptoDB:CHUDEA7_580"/>
<dbReference type="EMBL" id="LN877953">
    <property type="protein sequence ID" value="CUV07034.1"/>
    <property type="molecule type" value="Genomic_DNA"/>
</dbReference>
<dbReference type="VEuPathDB" id="CryptoDB:Chro.70072"/>
<gene>
    <name evidence="2" type="ORF">CHUDEA7_580</name>
    <name evidence="3" type="ORF">GY17_00003292</name>
</gene>
<dbReference type="AlphaFoldDB" id="A0A0S4TI86"/>
<keyword evidence="4" id="KW-1185">Reference proteome</keyword>
<evidence type="ECO:0000256" key="1">
    <source>
        <dbReference type="SAM" id="MobiDB-lite"/>
    </source>
</evidence>
<feature type="region of interest" description="Disordered" evidence="1">
    <location>
        <begin position="834"/>
        <end position="856"/>
    </location>
</feature>
<evidence type="ECO:0000313" key="4">
    <source>
        <dbReference type="Proteomes" id="UP001429100"/>
    </source>
</evidence>
<dbReference type="Proteomes" id="UP001429100">
    <property type="component" value="Unassembled WGS sequence"/>
</dbReference>
<evidence type="ECO:0000313" key="3">
    <source>
        <dbReference type="EMBL" id="PPS95955.1"/>
    </source>
</evidence>